<keyword evidence="3 6" id="KW-0694">RNA-binding</keyword>
<proteinExistence type="inferred from homology"/>
<dbReference type="Pfam" id="PF00276">
    <property type="entry name" value="Ribosomal_L23"/>
    <property type="match status" value="1"/>
</dbReference>
<name>A0A7C4VZB5_UNCW3</name>
<evidence type="ECO:0000313" key="8">
    <source>
        <dbReference type="EMBL" id="HGQ54962.1"/>
    </source>
</evidence>
<dbReference type="PROSITE" id="PS00050">
    <property type="entry name" value="RIBOSOMAL_L23"/>
    <property type="match status" value="1"/>
</dbReference>
<dbReference type="GO" id="GO:0019843">
    <property type="term" value="F:rRNA binding"/>
    <property type="evidence" value="ECO:0007669"/>
    <property type="project" value="UniProtKB-UniRule"/>
</dbReference>
<dbReference type="InterPro" id="IPR013025">
    <property type="entry name" value="Ribosomal_uL23-like"/>
</dbReference>
<accession>A0A7C4VZB5</accession>
<dbReference type="GO" id="GO:0006412">
    <property type="term" value="P:translation"/>
    <property type="evidence" value="ECO:0007669"/>
    <property type="project" value="UniProtKB-UniRule"/>
</dbReference>
<keyword evidence="2 6" id="KW-0699">rRNA-binding</keyword>
<evidence type="ECO:0000256" key="3">
    <source>
        <dbReference type="ARBA" id="ARBA00022884"/>
    </source>
</evidence>
<dbReference type="EMBL" id="DTBX01000024">
    <property type="protein sequence ID" value="HGQ54962.1"/>
    <property type="molecule type" value="Genomic_DNA"/>
</dbReference>
<dbReference type="AlphaFoldDB" id="A0A7C4VZB5"/>
<dbReference type="EMBL" id="DSZH01000012">
    <property type="protein sequence ID" value="HGU46988.1"/>
    <property type="molecule type" value="Genomic_DNA"/>
</dbReference>
<keyword evidence="5 6" id="KW-0687">Ribonucleoprotein</keyword>
<comment type="function">
    <text evidence="6">One of the early assembly proteins it binds 23S rRNA. One of the proteins that surrounds the polypeptide exit tunnel on the outside of the ribosome. Forms the main docking site for trigger factor binding to the ribosome.</text>
</comment>
<dbReference type="HAMAP" id="MF_01369_B">
    <property type="entry name" value="Ribosomal_uL23_B"/>
    <property type="match status" value="1"/>
</dbReference>
<dbReference type="Gene3D" id="3.30.70.330">
    <property type="match status" value="1"/>
</dbReference>
<evidence type="ECO:0000256" key="4">
    <source>
        <dbReference type="ARBA" id="ARBA00022980"/>
    </source>
</evidence>
<comment type="similarity">
    <text evidence="1 6 7">Belongs to the universal ribosomal protein uL23 family.</text>
</comment>
<gene>
    <name evidence="6" type="primary">rplW</name>
    <name evidence="9" type="ORF">ENT60_00295</name>
    <name evidence="8" type="ORF">ENU28_00680</name>
</gene>
<dbReference type="NCBIfam" id="NF004363">
    <property type="entry name" value="PRK05738.2-4"/>
    <property type="match status" value="1"/>
</dbReference>
<dbReference type="NCBIfam" id="NF004359">
    <property type="entry name" value="PRK05738.1-3"/>
    <property type="match status" value="1"/>
</dbReference>
<dbReference type="PANTHER" id="PTHR11620">
    <property type="entry name" value="60S RIBOSOMAL PROTEIN L23A"/>
    <property type="match status" value="1"/>
</dbReference>
<dbReference type="SUPFAM" id="SSF54189">
    <property type="entry name" value="Ribosomal proteins S24e, L23 and L15e"/>
    <property type="match status" value="1"/>
</dbReference>
<dbReference type="InterPro" id="IPR012678">
    <property type="entry name" value="Ribosomal_uL23/eL15/eS24_sf"/>
</dbReference>
<dbReference type="InterPro" id="IPR012677">
    <property type="entry name" value="Nucleotide-bd_a/b_plait_sf"/>
</dbReference>
<evidence type="ECO:0000313" key="9">
    <source>
        <dbReference type="EMBL" id="HGU46988.1"/>
    </source>
</evidence>
<sequence>MFDPRKIIIRPILSEKALRLREYNQYVFQVAKNANKIDIKRAIEELFKVKVEKVRTMNVRGKPRRMGFFEGRTASWKKAIVTLKEGERIEGLER</sequence>
<evidence type="ECO:0000256" key="6">
    <source>
        <dbReference type="HAMAP-Rule" id="MF_01369"/>
    </source>
</evidence>
<comment type="caution">
    <text evidence="9">The sequence shown here is derived from an EMBL/GenBank/DDBJ whole genome shotgun (WGS) entry which is preliminary data.</text>
</comment>
<reference evidence="9" key="1">
    <citation type="journal article" date="2020" name="mSystems">
        <title>Genome- and Community-Level Interaction Insights into Carbon Utilization and Element Cycling Functions of Hydrothermarchaeota in Hydrothermal Sediment.</title>
        <authorList>
            <person name="Zhou Z."/>
            <person name="Liu Y."/>
            <person name="Xu W."/>
            <person name="Pan J."/>
            <person name="Luo Z.H."/>
            <person name="Li M."/>
        </authorList>
    </citation>
    <scope>NUCLEOTIDE SEQUENCE [LARGE SCALE GENOMIC DNA]</scope>
    <source>
        <strain evidence="9">SpSt-594</strain>
        <strain evidence="8">SpSt-655</strain>
    </source>
</reference>
<protein>
    <recommendedName>
        <fullName evidence="6">Large ribosomal subunit protein uL23</fullName>
    </recommendedName>
</protein>
<dbReference type="FunFam" id="3.30.70.330:FF:000001">
    <property type="entry name" value="50S ribosomal protein L23"/>
    <property type="match status" value="1"/>
</dbReference>
<keyword evidence="4 6" id="KW-0689">Ribosomal protein</keyword>
<evidence type="ECO:0000256" key="7">
    <source>
        <dbReference type="RuleBase" id="RU003934"/>
    </source>
</evidence>
<comment type="subunit">
    <text evidence="6">Part of the 50S ribosomal subunit. Contacts protein L29, and trigger factor when it is bound to the ribosome.</text>
</comment>
<dbReference type="NCBIfam" id="NF004366">
    <property type="entry name" value="PRK05738.3-2"/>
    <property type="match status" value="1"/>
</dbReference>
<dbReference type="InterPro" id="IPR001014">
    <property type="entry name" value="Ribosomal_uL23_CS"/>
</dbReference>
<dbReference type="GO" id="GO:0005840">
    <property type="term" value="C:ribosome"/>
    <property type="evidence" value="ECO:0007669"/>
    <property type="project" value="UniProtKB-KW"/>
</dbReference>
<evidence type="ECO:0000256" key="2">
    <source>
        <dbReference type="ARBA" id="ARBA00022730"/>
    </source>
</evidence>
<dbReference type="GO" id="GO:0003735">
    <property type="term" value="F:structural constituent of ribosome"/>
    <property type="evidence" value="ECO:0007669"/>
    <property type="project" value="InterPro"/>
</dbReference>
<evidence type="ECO:0000256" key="5">
    <source>
        <dbReference type="ARBA" id="ARBA00023274"/>
    </source>
</evidence>
<organism evidence="9">
    <name type="scientific">candidate division WOR-3 bacterium</name>
    <dbReference type="NCBI Taxonomy" id="2052148"/>
    <lineage>
        <taxon>Bacteria</taxon>
        <taxon>Bacteria division WOR-3</taxon>
    </lineage>
</organism>
<evidence type="ECO:0000256" key="1">
    <source>
        <dbReference type="ARBA" id="ARBA00006700"/>
    </source>
</evidence>
<dbReference type="GO" id="GO:1990904">
    <property type="term" value="C:ribonucleoprotein complex"/>
    <property type="evidence" value="ECO:0007669"/>
    <property type="project" value="UniProtKB-KW"/>
</dbReference>